<evidence type="ECO:0000256" key="2">
    <source>
        <dbReference type="ARBA" id="ARBA00022737"/>
    </source>
</evidence>
<dbReference type="PANTHER" id="PTHR19845">
    <property type="entry name" value="KATANIN P80 SUBUNIT"/>
    <property type="match status" value="1"/>
</dbReference>
<sequence>MRPSPRARASPSASGSSPGSLDDLFVPPSPVPDRSRKSARLASQDAGSVLTFLTARGVVPGPDATPLQLQRLVEQLSADSASPPPAPDSPPRKRRRKTAPGTRRFKMAAVGSTNISWRLREFEAHTSSVSCLSLGKRSGRLLATGGEDCRVNIWAVRKANLIMSLTGSKSPVECVQLNTTEDKVVVGSKSGSINIWDLESAKLSRTLMGHKANITSLGCHPFSDNYLASSSLDANIMLWDVRKKGYIFRYQGHSDTVRSLAFSPDGRWLASAGDNCVVQWLRELKNDGEKC</sequence>
<dbReference type="InterPro" id="IPR036322">
    <property type="entry name" value="WD40_repeat_dom_sf"/>
</dbReference>
<protein>
    <submittedName>
        <fullName evidence="5">Uncharacterized protein</fullName>
    </submittedName>
</protein>
<evidence type="ECO:0000256" key="4">
    <source>
        <dbReference type="SAM" id="MobiDB-lite"/>
    </source>
</evidence>
<gene>
    <name evidence="5" type="ORF">KC01_LOCUS26997</name>
</gene>
<feature type="repeat" description="WD" evidence="3">
    <location>
        <begin position="250"/>
        <end position="275"/>
    </location>
</feature>
<keyword evidence="2" id="KW-0677">Repeat</keyword>
<feature type="repeat" description="WD" evidence="3">
    <location>
        <begin position="122"/>
        <end position="164"/>
    </location>
</feature>
<feature type="region of interest" description="Disordered" evidence="4">
    <location>
        <begin position="1"/>
        <end position="45"/>
    </location>
</feature>
<dbReference type="PROSITE" id="PS50082">
    <property type="entry name" value="WD_REPEATS_2"/>
    <property type="match status" value="4"/>
</dbReference>
<dbReference type="FunFam" id="2.130.10.10:FF:000462">
    <property type="entry name" value="Katanin p80 WD40 repeat-containing subunit B1"/>
    <property type="match status" value="1"/>
</dbReference>
<name>A0AAV2LBS0_KNICA</name>
<keyword evidence="1 3" id="KW-0853">WD repeat</keyword>
<dbReference type="PROSITE" id="PS50294">
    <property type="entry name" value="WD_REPEATS_REGION"/>
    <property type="match status" value="3"/>
</dbReference>
<dbReference type="InterPro" id="IPR015943">
    <property type="entry name" value="WD40/YVTN_repeat-like_dom_sf"/>
</dbReference>
<dbReference type="Gene3D" id="2.130.10.10">
    <property type="entry name" value="YVTN repeat-like/Quinoprotein amine dehydrogenase"/>
    <property type="match status" value="2"/>
</dbReference>
<accession>A0AAV2LBS0</accession>
<dbReference type="Pfam" id="PF00400">
    <property type="entry name" value="WD40"/>
    <property type="match status" value="4"/>
</dbReference>
<feature type="repeat" description="WD" evidence="3">
    <location>
        <begin position="207"/>
        <end position="249"/>
    </location>
</feature>
<dbReference type="SUPFAM" id="SSF50978">
    <property type="entry name" value="WD40 repeat-like"/>
    <property type="match status" value="1"/>
</dbReference>
<evidence type="ECO:0000313" key="5">
    <source>
        <dbReference type="EMBL" id="CAL1598630.1"/>
    </source>
</evidence>
<evidence type="ECO:0000256" key="3">
    <source>
        <dbReference type="PROSITE-ProRule" id="PRU00221"/>
    </source>
</evidence>
<keyword evidence="6" id="KW-1185">Reference proteome</keyword>
<dbReference type="GO" id="GO:0008352">
    <property type="term" value="C:katanin complex"/>
    <property type="evidence" value="ECO:0007669"/>
    <property type="project" value="TreeGrafter"/>
</dbReference>
<dbReference type="InterPro" id="IPR001680">
    <property type="entry name" value="WD40_rpt"/>
</dbReference>
<dbReference type="Proteomes" id="UP001497482">
    <property type="component" value="Chromosome 22"/>
</dbReference>
<feature type="compositionally biased region" description="Low complexity" evidence="4">
    <location>
        <begin position="1"/>
        <end position="20"/>
    </location>
</feature>
<proteinExistence type="predicted"/>
<organism evidence="5 6">
    <name type="scientific">Knipowitschia caucasica</name>
    <name type="common">Caucasian dwarf goby</name>
    <name type="synonym">Pomatoschistus caucasicus</name>
    <dbReference type="NCBI Taxonomy" id="637954"/>
    <lineage>
        <taxon>Eukaryota</taxon>
        <taxon>Metazoa</taxon>
        <taxon>Chordata</taxon>
        <taxon>Craniata</taxon>
        <taxon>Vertebrata</taxon>
        <taxon>Euteleostomi</taxon>
        <taxon>Actinopterygii</taxon>
        <taxon>Neopterygii</taxon>
        <taxon>Teleostei</taxon>
        <taxon>Neoteleostei</taxon>
        <taxon>Acanthomorphata</taxon>
        <taxon>Gobiaria</taxon>
        <taxon>Gobiiformes</taxon>
        <taxon>Gobioidei</taxon>
        <taxon>Gobiidae</taxon>
        <taxon>Gobiinae</taxon>
        <taxon>Knipowitschia</taxon>
    </lineage>
</organism>
<dbReference type="EMBL" id="OZ035844">
    <property type="protein sequence ID" value="CAL1598630.1"/>
    <property type="molecule type" value="Genomic_DNA"/>
</dbReference>
<dbReference type="AlphaFoldDB" id="A0AAV2LBS0"/>
<feature type="repeat" description="WD" evidence="3">
    <location>
        <begin position="165"/>
        <end position="206"/>
    </location>
</feature>
<evidence type="ECO:0000256" key="1">
    <source>
        <dbReference type="ARBA" id="ARBA00022574"/>
    </source>
</evidence>
<reference evidence="5 6" key="1">
    <citation type="submission" date="2024-04" db="EMBL/GenBank/DDBJ databases">
        <authorList>
            <person name="Waldvogel A.-M."/>
            <person name="Schoenle A."/>
        </authorList>
    </citation>
    <scope>NUCLEOTIDE SEQUENCE [LARGE SCALE GENOMIC DNA]</scope>
</reference>
<dbReference type="SMART" id="SM00320">
    <property type="entry name" value="WD40"/>
    <property type="match status" value="4"/>
</dbReference>
<evidence type="ECO:0000313" key="6">
    <source>
        <dbReference type="Proteomes" id="UP001497482"/>
    </source>
</evidence>
<dbReference type="PROSITE" id="PS00678">
    <property type="entry name" value="WD_REPEATS_1"/>
    <property type="match status" value="1"/>
</dbReference>
<dbReference type="InterPro" id="IPR019775">
    <property type="entry name" value="WD40_repeat_CS"/>
</dbReference>
<dbReference type="GO" id="GO:0007019">
    <property type="term" value="P:microtubule depolymerization"/>
    <property type="evidence" value="ECO:0007669"/>
    <property type="project" value="TreeGrafter"/>
</dbReference>
<feature type="region of interest" description="Disordered" evidence="4">
    <location>
        <begin position="75"/>
        <end position="102"/>
    </location>
</feature>
<dbReference type="PANTHER" id="PTHR19845:SF0">
    <property type="entry name" value="KATANIN P80 WD40 REPEAT-CONTAINING SUBUNIT B1"/>
    <property type="match status" value="1"/>
</dbReference>
<feature type="compositionally biased region" description="Basic residues" evidence="4">
    <location>
        <begin position="92"/>
        <end position="102"/>
    </location>
</feature>